<gene>
    <name evidence="1" type="ORF">SAMN04488597_12147</name>
</gene>
<evidence type="ECO:0000313" key="1">
    <source>
        <dbReference type="EMBL" id="SDC99880.1"/>
    </source>
</evidence>
<proteinExistence type="predicted"/>
<dbReference type="NCBIfam" id="TIGR01863">
    <property type="entry name" value="cas_Csd1"/>
    <property type="match status" value="1"/>
</dbReference>
<reference evidence="1 2" key="1">
    <citation type="submission" date="2016-10" db="EMBL/GenBank/DDBJ databases">
        <authorList>
            <person name="Varghese N."/>
            <person name="Submissions S."/>
        </authorList>
    </citation>
    <scope>NUCLEOTIDE SEQUENCE [LARGE SCALE GENOMIC DNA]</scope>
    <source>
        <strain evidence="1 2">WG10</strain>
    </source>
</reference>
<dbReference type="InterPro" id="IPR010144">
    <property type="entry name" value="CRISPR-assoc_prot_Csd1-typ"/>
</dbReference>
<protein>
    <submittedName>
        <fullName evidence="1">CRISPR-associated protein, Csd1 family</fullName>
    </submittedName>
</protein>
<sequence>MILEKLCEFAETVEDFPPLHFTKKSLDWLIEINEAGELLGFTDVSDEDEIYLFAENLVGRSGLAIKPLLFGDKAKYIFGNTRGEELSDREKDLKKSFSDLTNDCYESINLNKVKVVLNFLDDYDVSQLENYEEIDDNDWMAFRVNGEDLFDNKEIRSYWQKRQNEVAKDRTDMISECLVCGNEKAIADRHTEKLKLSRIGGHGRGNPLISANVESFESYGLKESRIAPVCFDCATQYGRAANYLIAKEKHRLKIGDILYIFWTKNNLEFNGFELLENPEENELRDFLKSFKSGKKAYIDDEEFYCLALSANNSRTVVRDWISTTIENVEENINNYFREMKLDDNKSDRYYGINSLVSQTAFKFDDIKPIVAESLAAYAIKGSPLAEAVLFNTVKRIKADVEFRVTRPRASLLKMYFNSHPEGGIKVKDKLNKKENSPAYLCGRLFCVIEIIQKKALPGIKSTIVDRYYGTASSAPASVFGNLIRKAQHHLAKLRKEESTTGMYYWLQSELKDIMVELNDFPATLSLKEQGLFALGYYQQKAYRPEKEKKEEK</sequence>
<accession>A0A1G6R5F6</accession>
<dbReference type="Proteomes" id="UP000324896">
    <property type="component" value="Unassembled WGS sequence"/>
</dbReference>
<evidence type="ECO:0000313" key="2">
    <source>
        <dbReference type="Proteomes" id="UP000324896"/>
    </source>
</evidence>
<dbReference type="RefSeq" id="WP_149796870.1">
    <property type="nucleotide sequence ID" value="NZ_FMYT01000021.1"/>
</dbReference>
<dbReference type="AlphaFoldDB" id="A0A1G6R5F6"/>
<dbReference type="EMBL" id="FMYT01000021">
    <property type="protein sequence ID" value="SDC99880.1"/>
    <property type="molecule type" value="Genomic_DNA"/>
</dbReference>
<organism evidence="1 2">
    <name type="scientific">Halanaerobium congolense</name>
    <dbReference type="NCBI Taxonomy" id="54121"/>
    <lineage>
        <taxon>Bacteria</taxon>
        <taxon>Bacillati</taxon>
        <taxon>Bacillota</taxon>
        <taxon>Clostridia</taxon>
        <taxon>Halanaerobiales</taxon>
        <taxon>Halanaerobiaceae</taxon>
        <taxon>Halanaerobium</taxon>
    </lineage>
</organism>
<name>A0A1G6R5F6_9FIRM</name>
<dbReference type="Pfam" id="PF09709">
    <property type="entry name" value="Cas_Csd1"/>
    <property type="match status" value="1"/>
</dbReference>